<dbReference type="STRING" id="1503961.SAMN05421736_113125"/>
<dbReference type="InterPro" id="IPR029767">
    <property type="entry name" value="WecB-like"/>
</dbReference>
<dbReference type="InterPro" id="IPR003331">
    <property type="entry name" value="UDP_GlcNAc_Epimerase_2_dom"/>
</dbReference>
<dbReference type="PANTHER" id="PTHR43174">
    <property type="entry name" value="UDP-N-ACETYLGLUCOSAMINE 2-EPIMERASE"/>
    <property type="match status" value="1"/>
</dbReference>
<sequence>MNSRVITMKRVVFLTGTRADYGKLKSLIQKVESQHGFEGYIFVTGMHMISKYGSTYREIERDGFENIYKYINQKLGVGMDIALSNTILGFSNYINEIQPDIIVIHGDRLEALAGAIVGSFNNIKVIHIEGGEISGTIDESIRHAVTKLSHFHLVANEEAKARVMQLGESEDSIFIIGSPDIDVMFSKDLPSIHKAKERYQIFFREYGIFMYHPVTTEVHLLRDHIKSVVQALLASNRNYVVVYPNNDEGTSIILEEIQALENHERFRVFPSIRFEYFLTLLKHSKFIIGNSSAGIRESGVYSIPAIDIGSRQKGRYNQTKKEHIIHVNEMVDEILEAINQAEAMIVKTSSLFGDGRSTERFIHLLQQEKIWDQSPQKSFQDIKVPLAGMHRGG</sequence>
<dbReference type="Gene3D" id="3.40.50.2000">
    <property type="entry name" value="Glycogen Phosphorylase B"/>
    <property type="match status" value="2"/>
</dbReference>
<dbReference type="NCBIfam" id="TIGR03568">
    <property type="entry name" value="NeuC_NnaA"/>
    <property type="match status" value="1"/>
</dbReference>
<keyword evidence="3" id="KW-1185">Reference proteome</keyword>
<dbReference type="SUPFAM" id="SSF53756">
    <property type="entry name" value="UDP-Glycosyltransferase/glycogen phosphorylase"/>
    <property type="match status" value="1"/>
</dbReference>
<protein>
    <submittedName>
        <fullName evidence="2">UDP-N-acetylglucosamine 2-epimerase (Hydrolysing)</fullName>
    </submittedName>
</protein>
<dbReference type="EMBL" id="FNPI01000013">
    <property type="protein sequence ID" value="SDZ46744.1"/>
    <property type="molecule type" value="Genomic_DNA"/>
</dbReference>
<gene>
    <name evidence="2" type="ORF">SAMN05421736_113125</name>
</gene>
<dbReference type="PANTHER" id="PTHR43174:SF3">
    <property type="entry name" value="UDP-N-ACETYLGLUCOSAMINE 2-EPIMERASE"/>
    <property type="match status" value="1"/>
</dbReference>
<accession>A0A1H3T936</accession>
<evidence type="ECO:0000259" key="1">
    <source>
        <dbReference type="Pfam" id="PF02350"/>
    </source>
</evidence>
<organism evidence="2 3">
    <name type="scientific">Evansella caseinilytica</name>
    <dbReference type="NCBI Taxonomy" id="1503961"/>
    <lineage>
        <taxon>Bacteria</taxon>
        <taxon>Bacillati</taxon>
        <taxon>Bacillota</taxon>
        <taxon>Bacilli</taxon>
        <taxon>Bacillales</taxon>
        <taxon>Bacillaceae</taxon>
        <taxon>Evansella</taxon>
    </lineage>
</organism>
<evidence type="ECO:0000313" key="3">
    <source>
        <dbReference type="Proteomes" id="UP000198935"/>
    </source>
</evidence>
<feature type="domain" description="UDP-N-acetylglucosamine 2-epimerase" evidence="1">
    <location>
        <begin position="30"/>
        <end position="365"/>
    </location>
</feature>
<dbReference type="InterPro" id="IPR020004">
    <property type="entry name" value="UDP-GlcNAc_Epase"/>
</dbReference>
<name>A0A1H3T936_9BACI</name>
<dbReference type="Proteomes" id="UP000198935">
    <property type="component" value="Unassembled WGS sequence"/>
</dbReference>
<dbReference type="Pfam" id="PF02350">
    <property type="entry name" value="Epimerase_2"/>
    <property type="match status" value="1"/>
</dbReference>
<evidence type="ECO:0000313" key="2">
    <source>
        <dbReference type="EMBL" id="SDZ46744.1"/>
    </source>
</evidence>
<dbReference type="AlphaFoldDB" id="A0A1H3T936"/>
<dbReference type="GO" id="GO:0004553">
    <property type="term" value="F:hydrolase activity, hydrolyzing O-glycosyl compounds"/>
    <property type="evidence" value="ECO:0007669"/>
    <property type="project" value="InterPro"/>
</dbReference>
<dbReference type="GO" id="GO:0006047">
    <property type="term" value="P:UDP-N-acetylglucosamine metabolic process"/>
    <property type="evidence" value="ECO:0007669"/>
    <property type="project" value="InterPro"/>
</dbReference>
<reference evidence="3" key="1">
    <citation type="submission" date="2016-10" db="EMBL/GenBank/DDBJ databases">
        <authorList>
            <person name="Varghese N."/>
            <person name="Submissions S."/>
        </authorList>
    </citation>
    <scope>NUCLEOTIDE SEQUENCE [LARGE SCALE GENOMIC DNA]</scope>
    <source>
        <strain evidence="3">SP</strain>
    </source>
</reference>
<proteinExistence type="predicted"/>